<feature type="compositionally biased region" description="Polar residues" evidence="1">
    <location>
        <begin position="304"/>
        <end position="313"/>
    </location>
</feature>
<name>A0AAD6WPE6_9AGAR</name>
<gene>
    <name evidence="2" type="ORF">C8F04DRAFT_1275247</name>
</gene>
<feature type="compositionally biased region" description="Pro residues" evidence="1">
    <location>
        <begin position="152"/>
        <end position="165"/>
    </location>
</feature>
<reference evidence="2" key="1">
    <citation type="submission" date="2023-03" db="EMBL/GenBank/DDBJ databases">
        <title>Massive genome expansion in bonnet fungi (Mycena s.s.) driven by repeated elements and novel gene families across ecological guilds.</title>
        <authorList>
            <consortium name="Lawrence Berkeley National Laboratory"/>
            <person name="Harder C.B."/>
            <person name="Miyauchi S."/>
            <person name="Viragh M."/>
            <person name="Kuo A."/>
            <person name="Thoen E."/>
            <person name="Andreopoulos B."/>
            <person name="Lu D."/>
            <person name="Skrede I."/>
            <person name="Drula E."/>
            <person name="Henrissat B."/>
            <person name="Morin E."/>
            <person name="Kohler A."/>
            <person name="Barry K."/>
            <person name="LaButti K."/>
            <person name="Morin E."/>
            <person name="Salamov A."/>
            <person name="Lipzen A."/>
            <person name="Mereny Z."/>
            <person name="Hegedus B."/>
            <person name="Baldrian P."/>
            <person name="Stursova M."/>
            <person name="Weitz H."/>
            <person name="Taylor A."/>
            <person name="Grigoriev I.V."/>
            <person name="Nagy L.G."/>
            <person name="Martin F."/>
            <person name="Kauserud H."/>
        </authorList>
    </citation>
    <scope>NUCLEOTIDE SEQUENCE</scope>
    <source>
        <strain evidence="2">CBHHK200</strain>
    </source>
</reference>
<feature type="compositionally biased region" description="Basic and acidic residues" evidence="1">
    <location>
        <begin position="52"/>
        <end position="73"/>
    </location>
</feature>
<proteinExistence type="predicted"/>
<dbReference type="EMBL" id="JARJCM010000267">
    <property type="protein sequence ID" value="KAJ7020347.1"/>
    <property type="molecule type" value="Genomic_DNA"/>
</dbReference>
<feature type="region of interest" description="Disordered" evidence="1">
    <location>
        <begin position="304"/>
        <end position="346"/>
    </location>
</feature>
<dbReference type="AlphaFoldDB" id="A0AAD6WPE6"/>
<organism evidence="2 3">
    <name type="scientific">Mycena alexandri</name>
    <dbReference type="NCBI Taxonomy" id="1745969"/>
    <lineage>
        <taxon>Eukaryota</taxon>
        <taxon>Fungi</taxon>
        <taxon>Dikarya</taxon>
        <taxon>Basidiomycota</taxon>
        <taxon>Agaricomycotina</taxon>
        <taxon>Agaricomycetes</taxon>
        <taxon>Agaricomycetidae</taxon>
        <taxon>Agaricales</taxon>
        <taxon>Marasmiineae</taxon>
        <taxon>Mycenaceae</taxon>
        <taxon>Mycena</taxon>
    </lineage>
</organism>
<feature type="region of interest" description="Disordered" evidence="1">
    <location>
        <begin position="112"/>
        <end position="166"/>
    </location>
</feature>
<accession>A0AAD6WPE6</accession>
<feature type="region of interest" description="Disordered" evidence="1">
    <location>
        <begin position="1"/>
        <end position="86"/>
    </location>
</feature>
<evidence type="ECO:0000313" key="2">
    <source>
        <dbReference type="EMBL" id="KAJ7020347.1"/>
    </source>
</evidence>
<sequence length="388" mass="41562">MLLEYMREKSRARRASASFIHKGKGILSYPRSKRQHTTRAPTPASPRKGRGGRRDGDSGDRERERDGGSRETQVEEEGGAVHRPAQVQVLTQFSTASRRWLRGPRTRRLRRVADGSGRKWSVETDTSSRERGIGYVPQLSSGGLSAPRHSRPPSPPSGPSVPTRPPARDLVSTLYGILCGESSPRVGRSFMESAASVVVGGSVDLLEDGKQREALLVGGWAVEVLLIIVISEMETDDLFFRSNTVTLQTSFLMPLSRARVTQVSPAGAFLTLADRGGRGARHRRLCVCFTSPSAFPAPVFGKSSTAGRATGQRNAPWATTNSSSSSVPTPTYSTSGAEADAGSGGKAGAPLRLSNVVFPELPPSAAARMKAAVNGDRREISWGRSVLG</sequence>
<keyword evidence="3" id="KW-1185">Reference proteome</keyword>
<feature type="compositionally biased region" description="Basic and acidic residues" evidence="1">
    <location>
        <begin position="112"/>
        <end position="132"/>
    </location>
</feature>
<protein>
    <submittedName>
        <fullName evidence="2">Uncharacterized protein</fullName>
    </submittedName>
</protein>
<evidence type="ECO:0000313" key="3">
    <source>
        <dbReference type="Proteomes" id="UP001218188"/>
    </source>
</evidence>
<evidence type="ECO:0000256" key="1">
    <source>
        <dbReference type="SAM" id="MobiDB-lite"/>
    </source>
</evidence>
<dbReference type="Proteomes" id="UP001218188">
    <property type="component" value="Unassembled WGS sequence"/>
</dbReference>
<comment type="caution">
    <text evidence="2">The sequence shown here is derived from an EMBL/GenBank/DDBJ whole genome shotgun (WGS) entry which is preliminary data.</text>
</comment>
<feature type="compositionally biased region" description="Low complexity" evidence="1">
    <location>
        <begin position="319"/>
        <end position="335"/>
    </location>
</feature>